<dbReference type="InterPro" id="IPR024906">
    <property type="entry name" value="Eno_Rdtase_FAD-bd_dom"/>
</dbReference>
<dbReference type="NCBIfam" id="NF043048">
    <property type="entry name" value="EnoyACPredFabV"/>
    <property type="match status" value="1"/>
</dbReference>
<evidence type="ECO:0000256" key="5">
    <source>
        <dbReference type="ARBA" id="ARBA00023027"/>
    </source>
</evidence>
<comment type="catalytic activity">
    <reaction evidence="8 9">
        <text>a 2,3-saturated acyl-CoA + NAD(+) = a (2E)-enoyl-CoA + NADH + H(+)</text>
        <dbReference type="Rhea" id="RHEA:18177"/>
        <dbReference type="ChEBI" id="CHEBI:15378"/>
        <dbReference type="ChEBI" id="CHEBI:57540"/>
        <dbReference type="ChEBI" id="CHEBI:57945"/>
        <dbReference type="ChEBI" id="CHEBI:58856"/>
        <dbReference type="ChEBI" id="CHEBI:65111"/>
        <dbReference type="EC" id="1.3.1.44"/>
    </reaction>
</comment>
<evidence type="ECO:0000259" key="12">
    <source>
        <dbReference type="Pfam" id="PF12242"/>
    </source>
</evidence>
<feature type="binding site" evidence="9">
    <location>
        <position position="223"/>
    </location>
    <ligand>
        <name>substrate</name>
    </ligand>
</feature>
<proteinExistence type="inferred from homology"/>
<evidence type="ECO:0000256" key="2">
    <source>
        <dbReference type="ARBA" id="ARBA00022516"/>
    </source>
</evidence>
<dbReference type="InterPro" id="IPR024910">
    <property type="entry name" value="Enoyl-CoA_Rdtase_cat_dom"/>
</dbReference>
<feature type="binding site" evidence="9">
    <location>
        <begin position="110"/>
        <end position="111"/>
    </location>
    <ligand>
        <name>NAD(+)</name>
        <dbReference type="ChEBI" id="CHEBI:57540"/>
    </ligand>
</feature>
<keyword evidence="5 9" id="KW-0520">NAD</keyword>
<reference evidence="13" key="1">
    <citation type="submission" date="2020-10" db="EMBL/GenBank/DDBJ databases">
        <authorList>
            <person name="Gilroy R."/>
        </authorList>
    </citation>
    <scope>NUCLEOTIDE SEQUENCE</scope>
    <source>
        <strain evidence="13">E3-2379</strain>
    </source>
</reference>
<comment type="caution">
    <text evidence="13">The sequence shown here is derived from an EMBL/GenBank/DDBJ whole genome shotgun (WGS) entry which is preliminary data.</text>
</comment>
<feature type="domain" description="Trans-2-enoyl-CoA reductase catalytic" evidence="11">
    <location>
        <begin position="81"/>
        <end position="314"/>
    </location>
</feature>
<dbReference type="PANTHER" id="PTHR37480">
    <property type="entry name" value="ENOYL-[ACYL-CARRIER-PROTEIN] REDUCTASE [NADH]"/>
    <property type="match status" value="1"/>
</dbReference>
<comment type="pathway">
    <text evidence="9">Lipid metabolism; fatty acid biosynthesis.</text>
</comment>
<gene>
    <name evidence="9" type="primary">fabV</name>
    <name evidence="13" type="ORF">IAC13_03760</name>
</gene>
<feature type="binding site" evidence="9">
    <location>
        <begin position="73"/>
        <end position="74"/>
    </location>
    <ligand>
        <name>NAD(+)</name>
        <dbReference type="ChEBI" id="CHEBI:57540"/>
    </ligand>
</feature>
<dbReference type="EMBL" id="JADIML010000105">
    <property type="protein sequence ID" value="MBO8463029.1"/>
    <property type="molecule type" value="Genomic_DNA"/>
</dbReference>
<feature type="site" description="Plays an important role in discriminating NADH against NADPH" evidence="9">
    <location>
        <position position="74"/>
    </location>
</feature>
<keyword evidence="6 9" id="KW-0443">Lipid metabolism</keyword>
<dbReference type="NCBIfam" id="NF010177">
    <property type="entry name" value="PRK13656.1"/>
    <property type="match status" value="1"/>
</dbReference>
<feature type="binding site" evidence="9">
    <location>
        <begin position="271"/>
        <end position="273"/>
    </location>
    <ligand>
        <name>NAD(+)</name>
        <dbReference type="ChEBI" id="CHEBI:57540"/>
    </ligand>
</feature>
<evidence type="ECO:0000259" key="11">
    <source>
        <dbReference type="Pfam" id="PF12241"/>
    </source>
</evidence>
<comment type="function">
    <text evidence="9">Involved in the fatty acid synthesis (FAS II). Catalyzes the reduction of a carbon-carbon double bond in an enoyl moiety that is covalently linked to a coenzyme A (CoA).</text>
</comment>
<organism evidence="13 14">
    <name type="scientific">Candidatus Scybalomonas excrementavium</name>
    <dbReference type="NCBI Taxonomy" id="2840943"/>
    <lineage>
        <taxon>Bacteria</taxon>
        <taxon>Bacillati</taxon>
        <taxon>Bacillota</taxon>
        <taxon>Clostridia</taxon>
        <taxon>Lachnospirales</taxon>
        <taxon>Lachnospiraceae</taxon>
        <taxon>Lachnospiraceae incertae sedis</taxon>
        <taxon>Candidatus Scybalomonas</taxon>
    </lineage>
</organism>
<evidence type="ECO:0000256" key="1">
    <source>
        <dbReference type="ARBA" id="ARBA00011245"/>
    </source>
</evidence>
<evidence type="ECO:0000256" key="9">
    <source>
        <dbReference type="HAMAP-Rule" id="MF_01838"/>
    </source>
</evidence>
<accession>A0A9D9I0J7</accession>
<evidence type="ECO:0000259" key="10">
    <source>
        <dbReference type="Pfam" id="PF07055"/>
    </source>
</evidence>
<feature type="binding site" evidence="9">
    <location>
        <begin position="47"/>
        <end position="52"/>
    </location>
    <ligand>
        <name>NAD(+)</name>
        <dbReference type="ChEBI" id="CHEBI:57540"/>
    </ligand>
</feature>
<dbReference type="Pfam" id="PF12241">
    <property type="entry name" value="Enoyl_reductase"/>
    <property type="match status" value="1"/>
</dbReference>
<dbReference type="Gene3D" id="3.40.50.720">
    <property type="entry name" value="NAD(P)-binding Rossmann-like Domain"/>
    <property type="match status" value="1"/>
</dbReference>
<sequence>MIIEPKIRDFICTTAHPTGCVQNVKNQIEYTKKQGKKEGPKNVLIIGCSTGYGLASRIAATYTFEAATLGVMFEKPSNGRRTATAGYYNTKAFEQEANKDGFYAKTINGDAFSKEVKEEVIETIKRDLGTIDMIIYSLAAPRRKMDDGTTYASALKTVGETFSNKSLNLRTNEVIMASIEPATEEEISSTVKVMGGEDWKNWIEALYHANVMSEHVTTIAYSYIGPELTYPVYYEGTIGNAKKHLYETSNLLNTMWKEKGLTAYVSVNKALVTQSSAAIPIVPLYIALLYRVMKDRNLHEGCIEQINRLFHEKLNGEAIVDSEGKIRLDDFELRQDVQDEIKKRWELVTTENVKELSDIDGYWKDFYQIFGFGFDEVDYSQDVDLEM</sequence>
<evidence type="ECO:0000256" key="8">
    <source>
        <dbReference type="ARBA" id="ARBA00048302"/>
    </source>
</evidence>
<reference evidence="13" key="2">
    <citation type="journal article" date="2021" name="PeerJ">
        <title>Extensive microbial diversity within the chicken gut microbiome revealed by metagenomics and culture.</title>
        <authorList>
            <person name="Gilroy R."/>
            <person name="Ravi A."/>
            <person name="Getino M."/>
            <person name="Pursley I."/>
            <person name="Horton D.L."/>
            <person name="Alikhan N.F."/>
            <person name="Baker D."/>
            <person name="Gharbi K."/>
            <person name="Hall N."/>
            <person name="Watson M."/>
            <person name="Adriaenssens E.M."/>
            <person name="Foster-Nyarko E."/>
            <person name="Jarju S."/>
            <person name="Secka A."/>
            <person name="Antonio M."/>
            <person name="Oren A."/>
            <person name="Chaudhuri R.R."/>
            <person name="La Ragione R."/>
            <person name="Hildebrand F."/>
            <person name="Pallen M.J."/>
        </authorList>
    </citation>
    <scope>NUCLEOTIDE SEQUENCE</scope>
    <source>
        <strain evidence="13">E3-2379</strain>
    </source>
</reference>
<feature type="domain" description="Trans-2-enoyl-CoA reductase-like NAD(P)H binding" evidence="12">
    <location>
        <begin position="2"/>
        <end position="78"/>
    </location>
</feature>
<dbReference type="GO" id="GO:0050343">
    <property type="term" value="F:trans-2-enoyl-CoA reductase (NADH) activity"/>
    <property type="evidence" value="ECO:0007669"/>
    <property type="project" value="UniProtKB-UniRule"/>
</dbReference>
<dbReference type="EC" id="1.3.1.44" evidence="9"/>
<evidence type="ECO:0000313" key="14">
    <source>
        <dbReference type="Proteomes" id="UP000823618"/>
    </source>
</evidence>
<dbReference type="HAMAP" id="MF_01838">
    <property type="entry name" value="FabV_reductase"/>
    <property type="match status" value="1"/>
</dbReference>
<dbReference type="PANTHER" id="PTHR37480:SF1">
    <property type="entry name" value="ENOYL-[ACYL-CARRIER-PROTEIN] REDUCTASE [NADH]"/>
    <property type="match status" value="1"/>
</dbReference>
<feature type="binding site" evidence="9">
    <location>
        <position position="242"/>
    </location>
    <ligand>
        <name>NAD(+)</name>
        <dbReference type="ChEBI" id="CHEBI:57540"/>
    </ligand>
</feature>
<evidence type="ECO:0000256" key="4">
    <source>
        <dbReference type="ARBA" id="ARBA00023002"/>
    </source>
</evidence>
<evidence type="ECO:0000313" key="13">
    <source>
        <dbReference type="EMBL" id="MBO8463029.1"/>
    </source>
</evidence>
<keyword evidence="3 9" id="KW-0276">Fatty acid metabolism</keyword>
<evidence type="ECO:0000256" key="6">
    <source>
        <dbReference type="ARBA" id="ARBA00023098"/>
    </source>
</evidence>
<keyword evidence="7 9" id="KW-0275">Fatty acid biosynthesis</keyword>
<dbReference type="AlphaFoldDB" id="A0A9D9I0J7"/>
<comment type="subunit">
    <text evidence="1 9">Monomer.</text>
</comment>
<feature type="domain" description="Enoyl reductase FAD binding" evidence="10">
    <location>
        <begin position="320"/>
        <end position="383"/>
    </location>
</feature>
<feature type="binding site" evidence="9">
    <location>
        <begin position="138"/>
        <end position="139"/>
    </location>
    <ligand>
        <name>NAD(+)</name>
        <dbReference type="ChEBI" id="CHEBI:57540"/>
    </ligand>
</feature>
<feature type="active site" description="Proton donor" evidence="9">
    <location>
        <position position="233"/>
    </location>
</feature>
<evidence type="ECO:0000256" key="7">
    <source>
        <dbReference type="ARBA" id="ARBA00023160"/>
    </source>
</evidence>
<evidence type="ECO:0000256" key="3">
    <source>
        <dbReference type="ARBA" id="ARBA00022832"/>
    </source>
</evidence>
<dbReference type="GO" id="GO:0051287">
    <property type="term" value="F:NAD binding"/>
    <property type="evidence" value="ECO:0007669"/>
    <property type="project" value="UniProtKB-UniRule"/>
</dbReference>
<name>A0A9D9I0J7_9FIRM</name>
<dbReference type="GO" id="GO:0006633">
    <property type="term" value="P:fatty acid biosynthetic process"/>
    <property type="evidence" value="ECO:0007669"/>
    <property type="project" value="UniProtKB-UniRule"/>
</dbReference>
<keyword evidence="4 9" id="KW-0560">Oxidoreductase</keyword>
<protein>
    <recommendedName>
        <fullName evidence="9">Trans-2-enoyl-CoA reductase [NADH]</fullName>
        <shortName evidence="9">TER</shortName>
        <ecNumber evidence="9">1.3.1.44</ecNumber>
    </recommendedName>
</protein>
<comment type="similarity">
    <text evidence="9">Belongs to the TER reductase family.</text>
</comment>
<dbReference type="InterPro" id="IPR010758">
    <property type="entry name" value="Trans-2-enoyl-CoA_reductase"/>
</dbReference>
<dbReference type="Proteomes" id="UP000823618">
    <property type="component" value="Unassembled WGS sequence"/>
</dbReference>
<dbReference type="InterPro" id="IPR050048">
    <property type="entry name" value="FabV-like_NADH_b"/>
</dbReference>
<dbReference type="GO" id="GO:0004318">
    <property type="term" value="F:enoyl-[acyl-carrier-protein] reductase (NADH) activity"/>
    <property type="evidence" value="ECO:0007669"/>
    <property type="project" value="TreeGrafter"/>
</dbReference>
<keyword evidence="2 9" id="KW-0444">Lipid biosynthesis</keyword>
<dbReference type="Pfam" id="PF07055">
    <property type="entry name" value="Eno-Rase_FAD_bd"/>
    <property type="match status" value="1"/>
</dbReference>
<dbReference type="Pfam" id="PF12242">
    <property type="entry name" value="Eno-Rase_NADH_b"/>
    <property type="match status" value="1"/>
</dbReference>